<protein>
    <recommendedName>
        <fullName evidence="6">Tagatose-6-phosphate kinase</fullName>
        <ecNumber evidence="6">2.7.1.144</ecNumber>
    </recommendedName>
</protein>
<dbReference type="GO" id="GO:0005829">
    <property type="term" value="C:cytosol"/>
    <property type="evidence" value="ECO:0007669"/>
    <property type="project" value="TreeGrafter"/>
</dbReference>
<dbReference type="CDD" id="cd01164">
    <property type="entry name" value="FruK_PfkB_like"/>
    <property type="match status" value="1"/>
</dbReference>
<evidence type="ECO:0000256" key="1">
    <source>
        <dbReference type="ARBA" id="ARBA00005380"/>
    </source>
</evidence>
<dbReference type="GO" id="GO:0016052">
    <property type="term" value="P:carbohydrate catabolic process"/>
    <property type="evidence" value="ECO:0007669"/>
    <property type="project" value="UniProtKB-ARBA"/>
</dbReference>
<comment type="similarity">
    <text evidence="1">Belongs to the carbohydrate kinase pfkB family.</text>
</comment>
<dbReference type="SUPFAM" id="SSF53613">
    <property type="entry name" value="Ribokinase-like"/>
    <property type="match status" value="1"/>
</dbReference>
<dbReference type="GO" id="GO:0005524">
    <property type="term" value="F:ATP binding"/>
    <property type="evidence" value="ECO:0007669"/>
    <property type="project" value="UniProtKB-KW"/>
</dbReference>
<feature type="domain" description="Carbohydrate kinase PfkB" evidence="7">
    <location>
        <begin position="8"/>
        <end position="290"/>
    </location>
</feature>
<evidence type="ECO:0000313" key="8">
    <source>
        <dbReference type="EMBL" id="GKX27897.1"/>
    </source>
</evidence>
<keyword evidence="9" id="KW-1185">Reference proteome</keyword>
<keyword evidence="2 6" id="KW-0808">Transferase</keyword>
<sequence>MILTITMNPAIDKIYIVDNYKLGEVHRPSRTVASAGGKGLNVARVAKLMGENVAATGVLGGPNGDFIDNEVKKLGIDSRFINISGETRICINVSDTVNQTSTEVLESGPIIDKAEADRFIEEYEAMLSDVKVVTISGSLPKGLPVDFYSLLIDTAKKHDKKVILDTSSKAFIEGMKALPYIVKPNADEIRQVYDGDVNSVEGLVKAIEYFREMGIKLPIISRGKDGCIAGLDDGVYKFTIPPVDVVNTVGSGDSFVAGCAIGLARDFSQIDMIKMGIACGTANTQFTQTGYVERELVDEYFGQVKVEKV</sequence>
<dbReference type="EC" id="2.7.1.144" evidence="6"/>
<keyword evidence="3 6" id="KW-0547">Nucleotide-binding</keyword>
<proteinExistence type="inferred from homology"/>
<dbReference type="GO" id="GO:0008443">
    <property type="term" value="F:phosphofructokinase activity"/>
    <property type="evidence" value="ECO:0007669"/>
    <property type="project" value="TreeGrafter"/>
</dbReference>
<dbReference type="EMBL" id="BRLB01000001">
    <property type="protein sequence ID" value="GKX27897.1"/>
    <property type="molecule type" value="Genomic_DNA"/>
</dbReference>
<keyword evidence="5 6" id="KW-0067">ATP-binding</keyword>
<organism evidence="8 9">
    <name type="scientific">Vallitalea longa</name>
    <dbReference type="NCBI Taxonomy" id="2936439"/>
    <lineage>
        <taxon>Bacteria</taxon>
        <taxon>Bacillati</taxon>
        <taxon>Bacillota</taxon>
        <taxon>Clostridia</taxon>
        <taxon>Lachnospirales</taxon>
        <taxon>Vallitaleaceae</taxon>
        <taxon>Vallitalea</taxon>
    </lineage>
</organism>
<dbReference type="Proteomes" id="UP001144256">
    <property type="component" value="Unassembled WGS sequence"/>
</dbReference>
<gene>
    <name evidence="8" type="ORF">SH1V18_03770</name>
</gene>
<dbReference type="InterPro" id="IPR029056">
    <property type="entry name" value="Ribokinase-like"/>
</dbReference>
<dbReference type="PIRSF" id="PIRSF000535">
    <property type="entry name" value="1PFK/6PFK/LacC"/>
    <property type="match status" value="1"/>
</dbReference>
<dbReference type="NCBIfam" id="TIGR03168">
    <property type="entry name" value="1-PFK"/>
    <property type="match status" value="1"/>
</dbReference>
<comment type="pathway">
    <text evidence="6">Carbohydrate metabolism; D-tagatose 6-phosphate degradation; D-glyceraldehyde 3-phosphate and glycerone phosphate from D-tagatose 6-phosphate: step 1/2.</text>
</comment>
<dbReference type="FunFam" id="3.40.1190.20:FF:000001">
    <property type="entry name" value="Phosphofructokinase"/>
    <property type="match status" value="1"/>
</dbReference>
<evidence type="ECO:0000256" key="5">
    <source>
        <dbReference type="ARBA" id="ARBA00022840"/>
    </source>
</evidence>
<keyword evidence="6" id="KW-0423">Lactose metabolism</keyword>
<evidence type="ECO:0000256" key="2">
    <source>
        <dbReference type="ARBA" id="ARBA00022679"/>
    </source>
</evidence>
<comment type="catalytic activity">
    <reaction evidence="6">
        <text>D-tagatofuranose 6-phosphate + ATP = D-tagatofuranose 1,6-bisphosphate + ADP + H(+)</text>
        <dbReference type="Rhea" id="RHEA:12420"/>
        <dbReference type="ChEBI" id="CHEBI:15378"/>
        <dbReference type="ChEBI" id="CHEBI:30616"/>
        <dbReference type="ChEBI" id="CHEBI:58694"/>
        <dbReference type="ChEBI" id="CHEBI:58695"/>
        <dbReference type="ChEBI" id="CHEBI:456216"/>
        <dbReference type="EC" id="2.7.1.144"/>
    </reaction>
</comment>
<comment type="similarity">
    <text evidence="6">Belongs to the carbohydrate kinase PfkB family. LacC subfamily.</text>
</comment>
<dbReference type="Gene3D" id="3.40.1190.20">
    <property type="match status" value="1"/>
</dbReference>
<name>A0A9W5Y7I9_9FIRM</name>
<dbReference type="GO" id="GO:0044281">
    <property type="term" value="P:small molecule metabolic process"/>
    <property type="evidence" value="ECO:0007669"/>
    <property type="project" value="UniProtKB-ARBA"/>
</dbReference>
<dbReference type="Pfam" id="PF00294">
    <property type="entry name" value="PfkB"/>
    <property type="match status" value="1"/>
</dbReference>
<dbReference type="GO" id="GO:0005988">
    <property type="term" value="P:lactose metabolic process"/>
    <property type="evidence" value="ECO:0007669"/>
    <property type="project" value="UniProtKB-KW"/>
</dbReference>
<evidence type="ECO:0000256" key="3">
    <source>
        <dbReference type="ARBA" id="ARBA00022741"/>
    </source>
</evidence>
<evidence type="ECO:0000259" key="7">
    <source>
        <dbReference type="Pfam" id="PF00294"/>
    </source>
</evidence>
<dbReference type="GO" id="GO:0009024">
    <property type="term" value="F:tagatose-6-phosphate kinase activity"/>
    <property type="evidence" value="ECO:0007669"/>
    <property type="project" value="UniProtKB-EC"/>
</dbReference>
<evidence type="ECO:0000256" key="4">
    <source>
        <dbReference type="ARBA" id="ARBA00022777"/>
    </source>
</evidence>
<comment type="caution">
    <text evidence="8">The sequence shown here is derived from an EMBL/GenBank/DDBJ whole genome shotgun (WGS) entry which is preliminary data.</text>
</comment>
<dbReference type="AlphaFoldDB" id="A0A9W5Y7I9"/>
<evidence type="ECO:0000313" key="9">
    <source>
        <dbReference type="Proteomes" id="UP001144256"/>
    </source>
</evidence>
<accession>A0A9W5Y7I9</accession>
<dbReference type="PANTHER" id="PTHR46566">
    <property type="entry name" value="1-PHOSPHOFRUCTOKINASE-RELATED"/>
    <property type="match status" value="1"/>
</dbReference>
<reference evidence="8" key="1">
    <citation type="submission" date="2022-06" db="EMBL/GenBank/DDBJ databases">
        <title>Vallitalea longa sp. nov., an anaerobic bacterium isolated from marine sediment.</title>
        <authorList>
            <person name="Hirano S."/>
            <person name="Terahara T."/>
            <person name="Mori K."/>
            <person name="Hamada M."/>
            <person name="Matsumoto R."/>
            <person name="Kobayashi T."/>
        </authorList>
    </citation>
    <scope>NUCLEOTIDE SEQUENCE</scope>
    <source>
        <strain evidence="8">SH18-1</strain>
    </source>
</reference>
<dbReference type="RefSeq" id="WP_281811653.1">
    <property type="nucleotide sequence ID" value="NZ_BRLB01000001.1"/>
</dbReference>
<evidence type="ECO:0000256" key="6">
    <source>
        <dbReference type="PIRNR" id="PIRNR000535"/>
    </source>
</evidence>
<dbReference type="InterPro" id="IPR017583">
    <property type="entry name" value="Tagatose/fructose_Pkinase"/>
</dbReference>
<dbReference type="InterPro" id="IPR011611">
    <property type="entry name" value="PfkB_dom"/>
</dbReference>
<dbReference type="PANTHER" id="PTHR46566:SF5">
    <property type="entry name" value="1-PHOSPHOFRUCTOKINASE"/>
    <property type="match status" value="1"/>
</dbReference>
<keyword evidence="4 8" id="KW-0418">Kinase</keyword>